<proteinExistence type="predicted"/>
<protein>
    <submittedName>
        <fullName evidence="2">Uncharacterized protein</fullName>
    </submittedName>
</protein>
<dbReference type="InParanoid" id="A0A2J6SP04"/>
<reference evidence="2 3" key="1">
    <citation type="submission" date="2016-04" db="EMBL/GenBank/DDBJ databases">
        <title>A degradative enzymes factory behind the ericoid mycorrhizal symbiosis.</title>
        <authorList>
            <consortium name="DOE Joint Genome Institute"/>
            <person name="Martino E."/>
            <person name="Morin E."/>
            <person name="Grelet G."/>
            <person name="Kuo A."/>
            <person name="Kohler A."/>
            <person name="Daghino S."/>
            <person name="Barry K."/>
            <person name="Choi C."/>
            <person name="Cichocki N."/>
            <person name="Clum A."/>
            <person name="Copeland A."/>
            <person name="Hainaut M."/>
            <person name="Haridas S."/>
            <person name="Labutti K."/>
            <person name="Lindquist E."/>
            <person name="Lipzen A."/>
            <person name="Khouja H.-R."/>
            <person name="Murat C."/>
            <person name="Ohm R."/>
            <person name="Olson A."/>
            <person name="Spatafora J."/>
            <person name="Veneault-Fourrey C."/>
            <person name="Henrissat B."/>
            <person name="Grigoriev I."/>
            <person name="Martin F."/>
            <person name="Perotto S."/>
        </authorList>
    </citation>
    <scope>NUCLEOTIDE SEQUENCE [LARGE SCALE GENOMIC DNA]</scope>
    <source>
        <strain evidence="2 3">E</strain>
    </source>
</reference>
<evidence type="ECO:0000313" key="3">
    <source>
        <dbReference type="Proteomes" id="UP000235371"/>
    </source>
</evidence>
<organism evidence="2 3">
    <name type="scientific">Hyaloscypha bicolor E</name>
    <dbReference type="NCBI Taxonomy" id="1095630"/>
    <lineage>
        <taxon>Eukaryota</taxon>
        <taxon>Fungi</taxon>
        <taxon>Dikarya</taxon>
        <taxon>Ascomycota</taxon>
        <taxon>Pezizomycotina</taxon>
        <taxon>Leotiomycetes</taxon>
        <taxon>Helotiales</taxon>
        <taxon>Hyaloscyphaceae</taxon>
        <taxon>Hyaloscypha</taxon>
        <taxon>Hyaloscypha bicolor</taxon>
    </lineage>
</organism>
<feature type="compositionally biased region" description="Basic and acidic residues" evidence="1">
    <location>
        <begin position="29"/>
        <end position="38"/>
    </location>
</feature>
<dbReference type="Proteomes" id="UP000235371">
    <property type="component" value="Unassembled WGS sequence"/>
</dbReference>
<dbReference type="GeneID" id="36579214"/>
<gene>
    <name evidence="2" type="ORF">K444DRAFT_217839</name>
</gene>
<dbReference type="RefSeq" id="XP_024729406.1">
    <property type="nucleotide sequence ID" value="XM_024871132.1"/>
</dbReference>
<sequence length="277" mass="30132">MGGLIRGLLEGCWRLTGAGRTIKGPIYSKPEKGREKGHGRPWGPQGHVQQPAVTLAWTFGPAETASIELLGLRPFDLAPFLFLFLFLATGDSNRPEHPWQRQQIQHVEACAGRGVGGSWGHPVGALPFCAPSAPQWADTVRSTDILLTTDQRASLPVIRTGTVSWPPLVQALRFVWWSVVSALPDREVLKWPSRLPHVKQAGNRLELRPPYSTSESLLVALLSIPHCATMLTGLARSPLSTRSSRPLPFPPPLCRPSHPAKIGIGDGLMGSLNQSAR</sequence>
<feature type="region of interest" description="Disordered" evidence="1">
    <location>
        <begin position="24"/>
        <end position="47"/>
    </location>
</feature>
<name>A0A2J6SP04_9HELO</name>
<accession>A0A2J6SP04</accession>
<keyword evidence="3" id="KW-1185">Reference proteome</keyword>
<evidence type="ECO:0000256" key="1">
    <source>
        <dbReference type="SAM" id="MobiDB-lite"/>
    </source>
</evidence>
<dbReference type="AlphaFoldDB" id="A0A2J6SP04"/>
<evidence type="ECO:0000313" key="2">
    <source>
        <dbReference type="EMBL" id="PMD52502.1"/>
    </source>
</evidence>
<dbReference type="EMBL" id="KZ613903">
    <property type="protein sequence ID" value="PMD52502.1"/>
    <property type="molecule type" value="Genomic_DNA"/>
</dbReference>